<reference evidence="7 8" key="1">
    <citation type="submission" date="2019-06" db="EMBL/GenBank/DDBJ databases">
        <title>Sequencing the genomes of 1000 actinobacteria strains.</title>
        <authorList>
            <person name="Klenk H.-P."/>
        </authorList>
    </citation>
    <scope>NUCLEOTIDE SEQUENCE [LARGE SCALE GENOMIC DNA]</scope>
    <source>
        <strain evidence="7 8">DSM 18935</strain>
    </source>
</reference>
<dbReference type="InterPro" id="IPR036291">
    <property type="entry name" value="NAD(P)-bd_dom_sf"/>
</dbReference>
<keyword evidence="2" id="KW-0560">Oxidoreductase</keyword>
<organism evidence="7 8">
    <name type="scientific">Marihabitans asiaticum</name>
    <dbReference type="NCBI Taxonomy" id="415218"/>
    <lineage>
        <taxon>Bacteria</taxon>
        <taxon>Bacillati</taxon>
        <taxon>Actinomycetota</taxon>
        <taxon>Actinomycetes</taxon>
        <taxon>Micrococcales</taxon>
        <taxon>Intrasporangiaceae</taxon>
        <taxon>Marihabitans</taxon>
    </lineage>
</organism>
<dbReference type="RefSeq" id="WP_144855299.1">
    <property type="nucleotide sequence ID" value="NZ_BAAAYT010000002.1"/>
</dbReference>
<dbReference type="AlphaFoldDB" id="A0A560WGY3"/>
<keyword evidence="3" id="KW-0520">NAD</keyword>
<evidence type="ECO:0000256" key="2">
    <source>
        <dbReference type="ARBA" id="ARBA00023002"/>
    </source>
</evidence>
<protein>
    <submittedName>
        <fullName evidence="7">Putative dehydrogenase</fullName>
    </submittedName>
</protein>
<dbReference type="SUPFAM" id="SSF51735">
    <property type="entry name" value="NAD(P)-binding Rossmann-fold domains"/>
    <property type="match status" value="1"/>
</dbReference>
<evidence type="ECO:0000256" key="3">
    <source>
        <dbReference type="ARBA" id="ARBA00023027"/>
    </source>
</evidence>
<dbReference type="PANTHER" id="PTHR22604:SF105">
    <property type="entry name" value="TRANS-1,2-DIHYDROBENZENE-1,2-DIOL DEHYDROGENASE"/>
    <property type="match status" value="1"/>
</dbReference>
<dbReference type="GO" id="GO:0016491">
    <property type="term" value="F:oxidoreductase activity"/>
    <property type="evidence" value="ECO:0007669"/>
    <property type="project" value="UniProtKB-KW"/>
</dbReference>
<feature type="region of interest" description="Disordered" evidence="4">
    <location>
        <begin position="1"/>
        <end position="27"/>
    </location>
</feature>
<comment type="similarity">
    <text evidence="1">Belongs to the Gfo/Idh/MocA family.</text>
</comment>
<evidence type="ECO:0000313" key="7">
    <source>
        <dbReference type="EMBL" id="TWD16943.1"/>
    </source>
</evidence>
<feature type="compositionally biased region" description="Polar residues" evidence="4">
    <location>
        <begin position="1"/>
        <end position="18"/>
    </location>
</feature>
<evidence type="ECO:0000259" key="5">
    <source>
        <dbReference type="Pfam" id="PF01408"/>
    </source>
</evidence>
<dbReference type="Gene3D" id="3.40.50.720">
    <property type="entry name" value="NAD(P)-binding Rossmann-like Domain"/>
    <property type="match status" value="1"/>
</dbReference>
<gene>
    <name evidence="7" type="ORF">FB557_0489</name>
</gene>
<proteinExistence type="inferred from homology"/>
<evidence type="ECO:0000259" key="6">
    <source>
        <dbReference type="Pfam" id="PF22725"/>
    </source>
</evidence>
<evidence type="ECO:0000256" key="1">
    <source>
        <dbReference type="ARBA" id="ARBA00010928"/>
    </source>
</evidence>
<dbReference type="Proteomes" id="UP000315628">
    <property type="component" value="Unassembled WGS sequence"/>
</dbReference>
<evidence type="ECO:0000256" key="4">
    <source>
        <dbReference type="SAM" id="MobiDB-lite"/>
    </source>
</evidence>
<dbReference type="PANTHER" id="PTHR22604">
    <property type="entry name" value="OXIDOREDUCTASES"/>
    <property type="match status" value="1"/>
</dbReference>
<dbReference type="SUPFAM" id="SSF55347">
    <property type="entry name" value="Glyceraldehyde-3-phosphate dehydrogenase-like, C-terminal domain"/>
    <property type="match status" value="1"/>
</dbReference>
<dbReference type="GO" id="GO:0000166">
    <property type="term" value="F:nucleotide binding"/>
    <property type="evidence" value="ECO:0007669"/>
    <property type="project" value="InterPro"/>
</dbReference>
<dbReference type="OrthoDB" id="9815825at2"/>
<dbReference type="Pfam" id="PF01408">
    <property type="entry name" value="GFO_IDH_MocA"/>
    <property type="match status" value="1"/>
</dbReference>
<dbReference type="InterPro" id="IPR050984">
    <property type="entry name" value="Gfo/Idh/MocA_domain"/>
</dbReference>
<comment type="caution">
    <text evidence="7">The sequence shown here is derived from an EMBL/GenBank/DDBJ whole genome shotgun (WGS) entry which is preliminary data.</text>
</comment>
<name>A0A560WGY3_9MICO</name>
<dbReference type="Pfam" id="PF22725">
    <property type="entry name" value="GFO_IDH_MocA_C3"/>
    <property type="match status" value="1"/>
</dbReference>
<dbReference type="EMBL" id="VIUW01000001">
    <property type="protein sequence ID" value="TWD16943.1"/>
    <property type="molecule type" value="Genomic_DNA"/>
</dbReference>
<dbReference type="InterPro" id="IPR000683">
    <property type="entry name" value="Gfo/Idh/MocA-like_OxRdtase_N"/>
</dbReference>
<dbReference type="Gene3D" id="3.30.360.10">
    <property type="entry name" value="Dihydrodipicolinate Reductase, domain 2"/>
    <property type="match status" value="1"/>
</dbReference>
<evidence type="ECO:0000313" key="8">
    <source>
        <dbReference type="Proteomes" id="UP000315628"/>
    </source>
</evidence>
<keyword evidence="8" id="KW-1185">Reference proteome</keyword>
<feature type="domain" description="Gfo/Idh/MocA-like oxidoreductase N-terminal" evidence="5">
    <location>
        <begin position="30"/>
        <end position="155"/>
    </location>
</feature>
<accession>A0A560WGY3</accession>
<dbReference type="InterPro" id="IPR055170">
    <property type="entry name" value="GFO_IDH_MocA-like_dom"/>
</dbReference>
<feature type="domain" description="GFO/IDH/MocA-like oxidoreductase" evidence="6">
    <location>
        <begin position="172"/>
        <end position="285"/>
    </location>
</feature>
<sequence>MTSTDRPSTDVSQLTLPASTRPDPAQVPGLRWGVLGAGWIAGQMVHALERSELGSTEQQVVAVGSRDLGRAQAFVAEHCGAHARDHGPVRAHGSYEELVTDERVDAVYVATPHSEHLEHARMAVRAGKHVLVEKAFTADAAQARELVAAIREAGVFGMEAMWSRFLPHYDVIRQALAAGLLGEVVTVLADHGQRLWPGGPRRLSDPALAGGALLDLGIYPLSFAAMVLGEIEAVAATGALTDEGVDARAAMSVRGPSGAVGALSCDMSARTPTTATVIGTEARLELDADFYTPTTVRLLDSDDTVLDELPGDPAEKHRGLRHEACEVALRVHAGETESPLMPLDESVALMEVIDSALAQIHP</sequence>